<feature type="region of interest" description="Disordered" evidence="1">
    <location>
        <begin position="61"/>
        <end position="81"/>
    </location>
</feature>
<evidence type="ECO:0000313" key="2">
    <source>
        <dbReference type="EMBL" id="KAK9864370.1"/>
    </source>
</evidence>
<dbReference type="AlphaFoldDB" id="A0AAW1T4B5"/>
<dbReference type="Proteomes" id="UP001485043">
    <property type="component" value="Unassembled WGS sequence"/>
</dbReference>
<keyword evidence="3" id="KW-1185">Reference proteome</keyword>
<feature type="region of interest" description="Disordered" evidence="1">
    <location>
        <begin position="1"/>
        <end position="48"/>
    </location>
</feature>
<protein>
    <submittedName>
        <fullName evidence="2">Uncharacterized protein</fullName>
    </submittedName>
</protein>
<organism evidence="2 3">
    <name type="scientific">Apatococcus fuscideae</name>
    <dbReference type="NCBI Taxonomy" id="2026836"/>
    <lineage>
        <taxon>Eukaryota</taxon>
        <taxon>Viridiplantae</taxon>
        <taxon>Chlorophyta</taxon>
        <taxon>core chlorophytes</taxon>
        <taxon>Trebouxiophyceae</taxon>
        <taxon>Chlorellales</taxon>
        <taxon>Chlorellaceae</taxon>
        <taxon>Apatococcus</taxon>
    </lineage>
</organism>
<sequence length="319" mass="35340">MRTRDNVGPDPLESLLDASEQGAPETAPFGLESPSAANPHHDTAGPANLLYSTSRRSYELGRGRRSLVQSTSSSGSDDQAQENKLQLVVQKLVDIKQRLDSLPPASSQTRQRKRQAVETLEDELSIPASRCWRTPSPLGQPFAGSISSSPSFDSGISSDTGMPSLLNVLPSQDFRRQLFKGIVLNPMWKELSPMPIDVLYDNLFLGNWNLQLPLRRLQQTVAIGQLSELSRSSFCELISATTATLAASTSCHQDPNSIQGRRFAAMAAEQEVLLHTMRAFIYGICSPWQWGQFLVINYPFHIEVMDLIQFIRTLQSARP</sequence>
<gene>
    <name evidence="2" type="ORF">WJX84_008173</name>
</gene>
<reference evidence="2 3" key="1">
    <citation type="journal article" date="2024" name="Nat. Commun.">
        <title>Phylogenomics reveals the evolutionary origins of lichenization in chlorophyte algae.</title>
        <authorList>
            <person name="Puginier C."/>
            <person name="Libourel C."/>
            <person name="Otte J."/>
            <person name="Skaloud P."/>
            <person name="Haon M."/>
            <person name="Grisel S."/>
            <person name="Petersen M."/>
            <person name="Berrin J.G."/>
            <person name="Delaux P.M."/>
            <person name="Dal Grande F."/>
            <person name="Keller J."/>
        </authorList>
    </citation>
    <scope>NUCLEOTIDE SEQUENCE [LARGE SCALE GENOMIC DNA]</scope>
    <source>
        <strain evidence="2 3">SAG 2523</strain>
    </source>
</reference>
<accession>A0AAW1T4B5</accession>
<evidence type="ECO:0000313" key="3">
    <source>
        <dbReference type="Proteomes" id="UP001485043"/>
    </source>
</evidence>
<feature type="region of interest" description="Disordered" evidence="1">
    <location>
        <begin position="100"/>
        <end position="121"/>
    </location>
</feature>
<feature type="compositionally biased region" description="Polar residues" evidence="1">
    <location>
        <begin position="67"/>
        <end position="81"/>
    </location>
</feature>
<dbReference type="EMBL" id="JALJOV010000362">
    <property type="protein sequence ID" value="KAK9864370.1"/>
    <property type="molecule type" value="Genomic_DNA"/>
</dbReference>
<comment type="caution">
    <text evidence="2">The sequence shown here is derived from an EMBL/GenBank/DDBJ whole genome shotgun (WGS) entry which is preliminary data.</text>
</comment>
<proteinExistence type="predicted"/>
<evidence type="ECO:0000256" key="1">
    <source>
        <dbReference type="SAM" id="MobiDB-lite"/>
    </source>
</evidence>
<name>A0AAW1T4B5_9CHLO</name>